<gene>
    <name evidence="1" type="ORF">ALO68_03942</name>
</gene>
<comment type="caution">
    <text evidence="1">The sequence shown here is derived from an EMBL/GenBank/DDBJ whole genome shotgun (WGS) entry which is preliminary data.</text>
</comment>
<sequence>MWVVLSGRWGDRNGMEFGGWIVFAQAACNGLTESLFQPGPGLVRNIEGASFFDAGLQFCAVASRDELQLLLAESGQ</sequence>
<organism evidence="1 2">
    <name type="scientific">Pseudomonas syringae pv. helianthi</name>
    <dbReference type="NCBI Taxonomy" id="251654"/>
    <lineage>
        <taxon>Bacteria</taxon>
        <taxon>Pseudomonadati</taxon>
        <taxon>Pseudomonadota</taxon>
        <taxon>Gammaproteobacteria</taxon>
        <taxon>Pseudomonadales</taxon>
        <taxon>Pseudomonadaceae</taxon>
        <taxon>Pseudomonas</taxon>
    </lineage>
</organism>
<dbReference type="EMBL" id="LJQM01000009">
    <property type="protein sequence ID" value="KPX50204.1"/>
    <property type="molecule type" value="Genomic_DNA"/>
</dbReference>
<accession>A0A0P9U620</accession>
<dbReference type="PATRIC" id="fig|251654.3.peg.5242"/>
<reference evidence="1 2" key="1">
    <citation type="submission" date="2015-09" db="EMBL/GenBank/DDBJ databases">
        <title>Genome announcement of multiple Pseudomonas syringae strains.</title>
        <authorList>
            <person name="Thakur S."/>
            <person name="Wang P.W."/>
            <person name="Gong Y."/>
            <person name="Weir B.S."/>
            <person name="Guttman D.S."/>
        </authorList>
    </citation>
    <scope>NUCLEOTIDE SEQUENCE [LARGE SCALE GENOMIC DNA]</scope>
    <source>
        <strain evidence="1 2">ICMP4531</strain>
    </source>
</reference>
<dbReference type="Proteomes" id="UP000050557">
    <property type="component" value="Unassembled WGS sequence"/>
</dbReference>
<dbReference type="AlphaFoldDB" id="A0A0P9U620"/>
<evidence type="ECO:0000313" key="2">
    <source>
        <dbReference type="Proteomes" id="UP000050557"/>
    </source>
</evidence>
<proteinExistence type="predicted"/>
<name>A0A0P9U620_9PSED</name>
<evidence type="ECO:0000313" key="1">
    <source>
        <dbReference type="EMBL" id="KPX50204.1"/>
    </source>
</evidence>
<protein>
    <submittedName>
        <fullName evidence="1">Uncharacterized protein</fullName>
    </submittedName>
</protein>